<dbReference type="HOGENOM" id="CLU_000688_25_0_9"/>
<dbReference type="InterPro" id="IPR027417">
    <property type="entry name" value="P-loop_NTPase"/>
</dbReference>
<sequence length="303" mass="34384">MGLTVNQLRLIRAIAENRTIEIKDYALACLAEDTTQKNHYQVEKYKKILQSGGRKLMELPPNLAGIAVMEDIGSFKENRYFLSEREHSVAELIVRMNDVSIQLMERGVQYLNATLLYGESGTGKTSFGRYIAYRLGLPFMYINFSRMIDSHMGGTAKNLARIFDFARQNECLLMLDEIDCISVKRSAVSDGSGSGAELSRTTITLMQELDNISNKHIIIGATNRIDDIDPALKRRFTEKHEVKKLAADETKEFINRFVESAGFHVADDEQYYAWTNHTQAEIVIHLTKCMAKALMEGQEKLQI</sequence>
<name>N2B9S9_9FIRM</name>
<evidence type="ECO:0000259" key="4">
    <source>
        <dbReference type="SMART" id="SM00382"/>
    </source>
</evidence>
<organism evidence="5 6">
    <name type="scientific">Eubacterium plexicaudatum ASF492</name>
    <dbReference type="NCBI Taxonomy" id="1235802"/>
    <lineage>
        <taxon>Bacteria</taxon>
        <taxon>Bacillati</taxon>
        <taxon>Bacillota</taxon>
        <taxon>Clostridia</taxon>
        <taxon>Eubacteriales</taxon>
        <taxon>Eubacteriaceae</taxon>
        <taxon>Eubacterium</taxon>
    </lineage>
</organism>
<dbReference type="InterPro" id="IPR003959">
    <property type="entry name" value="ATPase_AAA_core"/>
</dbReference>
<dbReference type="GO" id="GO:0005524">
    <property type="term" value="F:ATP binding"/>
    <property type="evidence" value="ECO:0007669"/>
    <property type="project" value="UniProtKB-KW"/>
</dbReference>
<dbReference type="CDD" id="cd19481">
    <property type="entry name" value="RecA-like_protease"/>
    <property type="match status" value="1"/>
</dbReference>
<feature type="domain" description="AAA+ ATPase" evidence="4">
    <location>
        <begin position="110"/>
        <end position="246"/>
    </location>
</feature>
<dbReference type="InterPro" id="IPR003593">
    <property type="entry name" value="AAA+_ATPase"/>
</dbReference>
<keyword evidence="3" id="KW-0067">ATP-binding</keyword>
<evidence type="ECO:0000256" key="1">
    <source>
        <dbReference type="ARBA" id="ARBA00006914"/>
    </source>
</evidence>
<dbReference type="PATRIC" id="fig|1235802.3.peg.1112"/>
<gene>
    <name evidence="5" type="ORF">C823_01035</name>
</gene>
<dbReference type="Gene3D" id="3.40.50.300">
    <property type="entry name" value="P-loop containing nucleotide triphosphate hydrolases"/>
    <property type="match status" value="1"/>
</dbReference>
<dbReference type="OrthoDB" id="9806903at2"/>
<dbReference type="EMBL" id="AQFT01000031">
    <property type="protein sequence ID" value="EMZ35268.1"/>
    <property type="molecule type" value="Genomic_DNA"/>
</dbReference>
<evidence type="ECO:0000256" key="3">
    <source>
        <dbReference type="ARBA" id="ARBA00022840"/>
    </source>
</evidence>
<dbReference type="GO" id="GO:0016887">
    <property type="term" value="F:ATP hydrolysis activity"/>
    <property type="evidence" value="ECO:0007669"/>
    <property type="project" value="InterPro"/>
</dbReference>
<dbReference type="InterPro" id="IPR050221">
    <property type="entry name" value="26S_Proteasome_ATPase"/>
</dbReference>
<comment type="caution">
    <text evidence="5">The sequence shown here is derived from an EMBL/GenBank/DDBJ whole genome shotgun (WGS) entry which is preliminary data.</text>
</comment>
<dbReference type="STRING" id="1235802.C823_01035"/>
<dbReference type="SUPFAM" id="SSF52540">
    <property type="entry name" value="P-loop containing nucleoside triphosphate hydrolases"/>
    <property type="match status" value="1"/>
</dbReference>
<dbReference type="PANTHER" id="PTHR23073">
    <property type="entry name" value="26S PROTEASOME REGULATORY SUBUNIT"/>
    <property type="match status" value="1"/>
</dbReference>
<evidence type="ECO:0000313" key="5">
    <source>
        <dbReference type="EMBL" id="EMZ35268.1"/>
    </source>
</evidence>
<dbReference type="SMART" id="SM00382">
    <property type="entry name" value="AAA"/>
    <property type="match status" value="1"/>
</dbReference>
<keyword evidence="6" id="KW-1185">Reference proteome</keyword>
<dbReference type="eggNOG" id="COG0464">
    <property type="taxonomic scope" value="Bacteria"/>
</dbReference>
<keyword evidence="2" id="KW-0547">Nucleotide-binding</keyword>
<protein>
    <recommendedName>
        <fullName evidence="4">AAA+ ATPase domain-containing protein</fullName>
    </recommendedName>
</protein>
<dbReference type="Pfam" id="PF00004">
    <property type="entry name" value="AAA"/>
    <property type="match status" value="1"/>
</dbReference>
<evidence type="ECO:0000256" key="2">
    <source>
        <dbReference type="ARBA" id="ARBA00022741"/>
    </source>
</evidence>
<dbReference type="AlphaFoldDB" id="N2B9S9"/>
<proteinExistence type="inferred from homology"/>
<reference evidence="5 6" key="1">
    <citation type="journal article" date="2014" name="Genome Announc.">
        <title>Draft genome sequences of the altered schaedler flora, a defined bacterial community from gnotobiotic mice.</title>
        <authorList>
            <person name="Wannemuehler M.J."/>
            <person name="Overstreet A.M."/>
            <person name="Ward D.V."/>
            <person name="Phillips G.J."/>
        </authorList>
    </citation>
    <scope>NUCLEOTIDE SEQUENCE [LARGE SCALE GENOMIC DNA]</scope>
    <source>
        <strain evidence="5 6">ASF492</strain>
    </source>
</reference>
<comment type="similarity">
    <text evidence="1">Belongs to the AAA ATPase family.</text>
</comment>
<accession>N2B9S9</accession>
<dbReference type="Proteomes" id="UP000012589">
    <property type="component" value="Unassembled WGS sequence"/>
</dbReference>
<evidence type="ECO:0000313" key="6">
    <source>
        <dbReference type="Proteomes" id="UP000012589"/>
    </source>
</evidence>